<dbReference type="SUPFAM" id="SSF50998">
    <property type="entry name" value="Quinoprotein alcohol dehydrogenase-like"/>
    <property type="match status" value="1"/>
</dbReference>
<keyword evidence="4" id="KW-0805">Transcription regulation</keyword>
<dbReference type="GO" id="GO:0006357">
    <property type="term" value="P:regulation of transcription by RNA polymerase II"/>
    <property type="evidence" value="ECO:0007669"/>
    <property type="project" value="TreeGrafter"/>
</dbReference>
<dbReference type="InterPro" id="IPR015943">
    <property type="entry name" value="WD40/YVTN_repeat-like_dom_sf"/>
</dbReference>
<dbReference type="SUPFAM" id="SSF50978">
    <property type="entry name" value="WD40 repeat-like"/>
    <property type="match status" value="1"/>
</dbReference>
<evidence type="ECO:0000313" key="10">
    <source>
        <dbReference type="EMBL" id="PRW45142.1"/>
    </source>
</evidence>
<organism evidence="10 11">
    <name type="scientific">Chlorella sorokiniana</name>
    <name type="common">Freshwater green alga</name>
    <dbReference type="NCBI Taxonomy" id="3076"/>
    <lineage>
        <taxon>Eukaryota</taxon>
        <taxon>Viridiplantae</taxon>
        <taxon>Chlorophyta</taxon>
        <taxon>core chlorophytes</taxon>
        <taxon>Trebouxiophyceae</taxon>
        <taxon>Chlorellales</taxon>
        <taxon>Chlorellaceae</taxon>
        <taxon>Chlorella clade</taxon>
        <taxon>Chlorella</taxon>
    </lineage>
</organism>
<proteinExistence type="predicted"/>
<dbReference type="STRING" id="3076.A0A2P6TLG9"/>
<dbReference type="InterPro" id="IPR006594">
    <property type="entry name" value="LisH"/>
</dbReference>
<comment type="caution">
    <text evidence="10">The sequence shown here is derived from an EMBL/GenBank/DDBJ whole genome shotgun (WGS) entry which is preliminary data.</text>
</comment>
<gene>
    <name evidence="10" type="ORF">C2E21_6415</name>
</gene>
<dbReference type="SMART" id="SM00667">
    <property type="entry name" value="LisH"/>
    <property type="match status" value="1"/>
</dbReference>
<dbReference type="PROSITE" id="PS50896">
    <property type="entry name" value="LISH"/>
    <property type="match status" value="1"/>
</dbReference>
<dbReference type="CDD" id="cd00200">
    <property type="entry name" value="WD40"/>
    <property type="match status" value="1"/>
</dbReference>
<evidence type="ECO:0000256" key="5">
    <source>
        <dbReference type="ARBA" id="ARBA00023163"/>
    </source>
</evidence>
<dbReference type="SMART" id="SM00320">
    <property type="entry name" value="WD40"/>
    <property type="match status" value="8"/>
</dbReference>
<dbReference type="InterPro" id="IPR020472">
    <property type="entry name" value="WD40_PAC1"/>
</dbReference>
<dbReference type="OrthoDB" id="1367865at2759"/>
<dbReference type="InterPro" id="IPR001680">
    <property type="entry name" value="WD40_rpt"/>
</dbReference>
<evidence type="ECO:0000256" key="3">
    <source>
        <dbReference type="ARBA" id="ARBA00022737"/>
    </source>
</evidence>
<evidence type="ECO:0000259" key="9">
    <source>
        <dbReference type="Pfam" id="PF12894"/>
    </source>
</evidence>
<dbReference type="FunFam" id="1.20.960.30:FF:000001">
    <property type="entry name" value="F-box-like/WD repeat-containing protein TBL1XR1"/>
    <property type="match status" value="1"/>
</dbReference>
<dbReference type="InterPro" id="IPR036322">
    <property type="entry name" value="WD40_repeat_dom_sf"/>
</dbReference>
<dbReference type="InterPro" id="IPR019775">
    <property type="entry name" value="WD40_repeat_CS"/>
</dbReference>
<dbReference type="InterPro" id="IPR011047">
    <property type="entry name" value="Quinoprotein_ADH-like_sf"/>
</dbReference>
<dbReference type="InterPro" id="IPR045183">
    <property type="entry name" value="Ebi-like"/>
</dbReference>
<feature type="repeat" description="WD" evidence="7">
    <location>
        <begin position="222"/>
        <end position="263"/>
    </location>
</feature>
<dbReference type="Proteomes" id="UP000239899">
    <property type="component" value="Unassembled WGS sequence"/>
</dbReference>
<dbReference type="InterPro" id="IPR024977">
    <property type="entry name" value="Apc4-like_WD40_dom"/>
</dbReference>
<feature type="repeat" description="WD" evidence="7">
    <location>
        <begin position="188"/>
        <end position="213"/>
    </location>
</feature>
<keyword evidence="11" id="KW-1185">Reference proteome</keyword>
<dbReference type="PANTHER" id="PTHR22846:SF2">
    <property type="entry name" value="F-BOX-LIKE_WD REPEAT-CONTAINING PROTEIN EBI"/>
    <property type="match status" value="1"/>
</dbReference>
<feature type="domain" description="Anaphase-promoting complex subunit 4-like WD40" evidence="9">
    <location>
        <begin position="281"/>
        <end position="362"/>
    </location>
</feature>
<dbReference type="Gene3D" id="1.20.960.30">
    <property type="match status" value="1"/>
</dbReference>
<evidence type="ECO:0000256" key="2">
    <source>
        <dbReference type="ARBA" id="ARBA00022574"/>
    </source>
</evidence>
<evidence type="ECO:0000313" key="11">
    <source>
        <dbReference type="Proteomes" id="UP000239899"/>
    </source>
</evidence>
<dbReference type="EMBL" id="LHPG02000012">
    <property type="protein sequence ID" value="PRW45142.1"/>
    <property type="molecule type" value="Genomic_DNA"/>
</dbReference>
<dbReference type="PROSITE" id="PS50294">
    <property type="entry name" value="WD_REPEATS_REGION"/>
    <property type="match status" value="5"/>
</dbReference>
<evidence type="ECO:0000256" key="4">
    <source>
        <dbReference type="ARBA" id="ARBA00023015"/>
    </source>
</evidence>
<feature type="repeat" description="WD" evidence="7">
    <location>
        <begin position="306"/>
        <end position="347"/>
    </location>
</feature>
<dbReference type="Pfam" id="PF12894">
    <property type="entry name" value="ANAPC4_WD40"/>
    <property type="match status" value="1"/>
</dbReference>
<dbReference type="PROSITE" id="PS00678">
    <property type="entry name" value="WD_REPEATS_1"/>
    <property type="match status" value="2"/>
</dbReference>
<dbReference type="Pfam" id="PF00400">
    <property type="entry name" value="WD40"/>
    <property type="match status" value="4"/>
</dbReference>
<feature type="repeat" description="WD" evidence="7">
    <location>
        <begin position="348"/>
        <end position="392"/>
    </location>
</feature>
<keyword evidence="3" id="KW-0677">Repeat</keyword>
<dbReference type="PANTHER" id="PTHR22846">
    <property type="entry name" value="WD40 REPEAT PROTEIN"/>
    <property type="match status" value="1"/>
</dbReference>
<keyword evidence="6" id="KW-0539">Nucleus</keyword>
<protein>
    <submittedName>
        <fullName evidence="10">F-box-like WD repeat-containing TBL1XR1</fullName>
    </submittedName>
</protein>
<evidence type="ECO:0000256" key="7">
    <source>
        <dbReference type="PROSITE-ProRule" id="PRU00221"/>
    </source>
</evidence>
<dbReference type="Gene3D" id="2.130.10.10">
    <property type="entry name" value="YVTN repeat-like/Quinoprotein amine dehydrogenase"/>
    <property type="match status" value="1"/>
</dbReference>
<dbReference type="GO" id="GO:0003714">
    <property type="term" value="F:transcription corepressor activity"/>
    <property type="evidence" value="ECO:0007669"/>
    <property type="project" value="InterPro"/>
</dbReference>
<dbReference type="FunFam" id="2.130.10.10:FF:000218">
    <property type="entry name" value="WD40 repeat-containing protein HOS15"/>
    <property type="match status" value="1"/>
</dbReference>
<dbReference type="Pfam" id="PF08513">
    <property type="entry name" value="LisH"/>
    <property type="match status" value="1"/>
</dbReference>
<keyword evidence="8" id="KW-0175">Coiled coil</keyword>
<sequence>MSLTSDEVNFLVYRYLLEAGFTHAAFVFGAESSITKSGINGKEVPVGALVSFIQKGFQYMELEANLNEEGTDVYGEYTPLQARDILVKDIDELKVTVREMKEAAQQEQQDFLAAGPKEIPEFAIRRLAGHSQEVICLAWCPTSNLLASASSDGTARIWDLQDTGSSGSGRVCVCRHAPQGGAAGTVELTCLEWSPDGQALATGASDNAVRLFSREGVVRSLLAGHRGMVMAVRWNKRGDLLLSGSLDGSLIVWDAKAGQQSKAYSHHGAPIVDADWRNNTMFASCSQDGSIAVCKLSDGKPLRHWQGAHSADINSLRWEPSGKLLASCSDDGTVKVWQATSDKPVHTLSGHVGSVTAVRWGQSSSGKSHLASCGDDGSVRVWDAEAGACVHVFDEHASAVTLIAWSPDATYLASGDASGRLLVWSLRSGGVVRSMQAPSTVYDLRFNKDSSLLACCTSETQPILVADLRRQA</sequence>
<evidence type="ECO:0000256" key="1">
    <source>
        <dbReference type="ARBA" id="ARBA00004123"/>
    </source>
</evidence>
<name>A0A2P6TLG9_CHLSO</name>
<evidence type="ECO:0000256" key="6">
    <source>
        <dbReference type="ARBA" id="ARBA00023242"/>
    </source>
</evidence>
<accession>A0A2P6TLG9</accession>
<feature type="repeat" description="WD" evidence="7">
    <location>
        <begin position="127"/>
        <end position="168"/>
    </location>
</feature>
<dbReference type="GO" id="GO:0000118">
    <property type="term" value="C:histone deacetylase complex"/>
    <property type="evidence" value="ECO:0007669"/>
    <property type="project" value="TreeGrafter"/>
</dbReference>
<dbReference type="AlphaFoldDB" id="A0A2P6TLG9"/>
<evidence type="ECO:0000256" key="8">
    <source>
        <dbReference type="SAM" id="Coils"/>
    </source>
</evidence>
<dbReference type="PROSITE" id="PS50082">
    <property type="entry name" value="WD_REPEATS_2"/>
    <property type="match status" value="6"/>
</dbReference>
<reference evidence="10 11" key="1">
    <citation type="journal article" date="2018" name="Plant J.">
        <title>Genome sequences of Chlorella sorokiniana UTEX 1602 and Micractinium conductrix SAG 241.80: implications to maltose excretion by a green alga.</title>
        <authorList>
            <person name="Arriola M.B."/>
            <person name="Velmurugan N."/>
            <person name="Zhang Y."/>
            <person name="Plunkett M.H."/>
            <person name="Hondzo H."/>
            <person name="Barney B.M."/>
        </authorList>
    </citation>
    <scope>NUCLEOTIDE SEQUENCE [LARGE SCALE GENOMIC DNA]</scope>
    <source>
        <strain evidence="11">UTEX 1602</strain>
    </source>
</reference>
<comment type="subcellular location">
    <subcellularLocation>
        <location evidence="1">Nucleus</location>
    </subcellularLocation>
</comment>
<dbReference type="PRINTS" id="PR00320">
    <property type="entry name" value="GPROTEINBRPT"/>
</dbReference>
<feature type="coiled-coil region" evidence="8">
    <location>
        <begin position="83"/>
        <end position="110"/>
    </location>
</feature>
<keyword evidence="2 7" id="KW-0853">WD repeat</keyword>
<keyword evidence="5" id="KW-0804">Transcription</keyword>
<feature type="repeat" description="WD" evidence="7">
    <location>
        <begin position="393"/>
        <end position="434"/>
    </location>
</feature>